<dbReference type="AlphaFoldDB" id="A0A9N8HSQ8"/>
<dbReference type="Proteomes" id="UP001153069">
    <property type="component" value="Unassembled WGS sequence"/>
</dbReference>
<evidence type="ECO:0000259" key="2">
    <source>
        <dbReference type="PROSITE" id="PS50053"/>
    </source>
</evidence>
<evidence type="ECO:0000256" key="1">
    <source>
        <dbReference type="SAM" id="MobiDB-lite"/>
    </source>
</evidence>
<dbReference type="Gene3D" id="3.10.20.90">
    <property type="entry name" value="Phosphatidylinositol 3-kinase Catalytic Subunit, Chain A, domain 1"/>
    <property type="match status" value="6"/>
</dbReference>
<dbReference type="PANTHER" id="PTHR10666">
    <property type="entry name" value="UBIQUITIN"/>
    <property type="match status" value="1"/>
</dbReference>
<dbReference type="PROSITE" id="PS50053">
    <property type="entry name" value="UBIQUITIN_2"/>
    <property type="match status" value="6"/>
</dbReference>
<dbReference type="InterPro" id="IPR029071">
    <property type="entry name" value="Ubiquitin-like_domsf"/>
</dbReference>
<dbReference type="CDD" id="cd17039">
    <property type="entry name" value="Ubl_ubiquitin_like"/>
    <property type="match status" value="7"/>
</dbReference>
<feature type="domain" description="Ubiquitin-like" evidence="2">
    <location>
        <begin position="754"/>
        <end position="822"/>
    </location>
</feature>
<feature type="domain" description="Ubiquitin-like" evidence="2">
    <location>
        <begin position="827"/>
        <end position="898"/>
    </location>
</feature>
<reference evidence="3" key="1">
    <citation type="submission" date="2020-06" db="EMBL/GenBank/DDBJ databases">
        <authorList>
            <consortium name="Plant Systems Biology data submission"/>
        </authorList>
    </citation>
    <scope>NUCLEOTIDE SEQUENCE</scope>
    <source>
        <strain evidence="3">D6</strain>
    </source>
</reference>
<dbReference type="SUPFAM" id="SSF54236">
    <property type="entry name" value="Ubiquitin-like"/>
    <property type="match status" value="7"/>
</dbReference>
<sequence length="1132" mass="126784">MAGMTSRRRKQETTRLTKVDFMKREIFVEYNIVDTANPNEPPKPYQFQLFVDPDIEIREACLQPIADHLEIPVDEIHIFYRGFEKEFDDSKSLRFYGLQGGGFFHMTRVITTTKREERKRPSYSEMAQRAIERYTATSTAAASSPSSSSSASEPQPRAASDKEHAQRDSQSRKKPDAHKKAEVEPQQKAAEKETDRKQKAETDRKQKADEEARQKAQAAEEARKKAEAERKQKAAEETRKRAAAERERQAAEERARRAAEEAEQQRKEEEERAAADEARKRADAERQQKAAEDARKKKAEAERKEAEDQERARRAADEAEARRRAEAERKRKLAEEERARRAAEDARKKAEAERQRKAEDEARKKAAEEERARRAAEEAEARRRAEAERQRKADQERARKAAEEDARKKEEAERKRKSEEEAHKKAEAERQRKAEEEARKNAEAERKRKAAEEASKQADAERQRKAAEDEARKKADAERQRKAEDEARKKAEAERQRKAEEEARKRAEAERQRKAAEDARKKAEAERNRKFPITVNAKGGRKIQLLVRPSDSMEALQNQIRQETGVPANKQNLSMGGNQLPTDKPRKAMEECGIKEGSVIDMGSSAINITVKTPNGQRINLQVDPSDDAKSIQQKVEKETGLKVSDQILKYRGKEMAGTTTVDNMGIKNGDVLDVTLREVSVTVRTMDGKTMEIKVDLNKPVSEIKTQLAKLSGIPVKNQKLSIGDKELFNPWKTAADCGITDGSVLDLAPKSVNFYVNTPAGKRVFVQADATDTVADIKAKVEKETGLDSSKQELKFEGKPLANDSTVGEMGIQDGAVLDLEPRTINVNVNAPGGKKIKLKVDPADSMADIKAKLEKATGLKASKQELKFQGSVAPNEKTVEGMGIRDGSVLDLSARSINIDVKTPDGKTVPVQVELSDSGASIKEKIEQKTGLKASDQTLNCRGQEMKNHTSVQDMGLSDGSELTVTVNSPTSRKPPTSASKPAKKKDDKEVENPVTTSDVFVAFTVPDLQSEPSKKEYSALASTTKKFYASSLREKYGSVFDDVSVKVSVPRFGSASPRKNYNVYIEWEINAQFHEGRGQIPNRNELCRSLVQIDLSKYLLEHVRSLSDTAFAGASGMFTEQVNSVVKS</sequence>
<keyword evidence="4" id="KW-1185">Reference proteome</keyword>
<protein>
    <submittedName>
        <fullName evidence="3">Polyubiquitin</fullName>
    </submittedName>
</protein>
<dbReference type="EMBL" id="CAICTM010001414">
    <property type="protein sequence ID" value="CAB9523435.1"/>
    <property type="molecule type" value="Genomic_DNA"/>
</dbReference>
<accession>A0A9N8HSQ8</accession>
<dbReference type="SMART" id="SM00213">
    <property type="entry name" value="UBQ"/>
    <property type="match status" value="6"/>
</dbReference>
<feature type="domain" description="Ubiquitin-like" evidence="2">
    <location>
        <begin position="900"/>
        <end position="975"/>
    </location>
</feature>
<feature type="domain" description="Ubiquitin-like" evidence="2">
    <location>
        <begin position="607"/>
        <end position="679"/>
    </location>
</feature>
<evidence type="ECO:0000313" key="4">
    <source>
        <dbReference type="Proteomes" id="UP001153069"/>
    </source>
</evidence>
<organism evidence="3 4">
    <name type="scientific">Seminavis robusta</name>
    <dbReference type="NCBI Taxonomy" id="568900"/>
    <lineage>
        <taxon>Eukaryota</taxon>
        <taxon>Sar</taxon>
        <taxon>Stramenopiles</taxon>
        <taxon>Ochrophyta</taxon>
        <taxon>Bacillariophyta</taxon>
        <taxon>Bacillariophyceae</taxon>
        <taxon>Bacillariophycidae</taxon>
        <taxon>Naviculales</taxon>
        <taxon>Naviculaceae</taxon>
        <taxon>Seminavis</taxon>
    </lineage>
</organism>
<dbReference type="OrthoDB" id="3519228at2759"/>
<comment type="caution">
    <text evidence="3">The sequence shown here is derived from an EMBL/GenBank/DDBJ whole genome shotgun (WGS) entry which is preliminary data.</text>
</comment>
<proteinExistence type="predicted"/>
<dbReference type="Pfam" id="PF00240">
    <property type="entry name" value="ubiquitin"/>
    <property type="match status" value="6"/>
</dbReference>
<gene>
    <name evidence="3" type="ORF">SEMRO_1416_G270800.1</name>
</gene>
<feature type="domain" description="Ubiquitin-like" evidence="2">
    <location>
        <begin position="531"/>
        <end position="602"/>
    </location>
</feature>
<feature type="region of interest" description="Disordered" evidence="1">
    <location>
        <begin position="953"/>
        <end position="995"/>
    </location>
</feature>
<feature type="region of interest" description="Disordered" evidence="1">
    <location>
        <begin position="135"/>
        <end position="535"/>
    </location>
</feature>
<dbReference type="InterPro" id="IPR000626">
    <property type="entry name" value="Ubiquitin-like_dom"/>
</dbReference>
<feature type="domain" description="Ubiquitin-like" evidence="2">
    <location>
        <begin position="680"/>
        <end position="749"/>
    </location>
</feature>
<feature type="compositionally biased region" description="Basic and acidic residues" evidence="1">
    <location>
        <begin position="159"/>
        <end position="529"/>
    </location>
</feature>
<dbReference type="InterPro" id="IPR050158">
    <property type="entry name" value="Ubiquitin_ubiquitin-like"/>
</dbReference>
<name>A0A9N8HSQ8_9STRA</name>
<feature type="compositionally biased region" description="Low complexity" evidence="1">
    <location>
        <begin position="972"/>
        <end position="984"/>
    </location>
</feature>
<feature type="compositionally biased region" description="Low complexity" evidence="1">
    <location>
        <begin position="135"/>
        <end position="158"/>
    </location>
</feature>
<evidence type="ECO:0000313" key="3">
    <source>
        <dbReference type="EMBL" id="CAB9523435.1"/>
    </source>
</evidence>